<comment type="caution">
    <text evidence="3">The sequence shown here is derived from an EMBL/GenBank/DDBJ whole genome shotgun (WGS) entry which is preliminary data.</text>
</comment>
<dbReference type="Proteomes" id="UP001586593">
    <property type="component" value="Unassembled WGS sequence"/>
</dbReference>
<dbReference type="InterPro" id="IPR016163">
    <property type="entry name" value="Ald_DH_C"/>
</dbReference>
<evidence type="ECO:0000256" key="1">
    <source>
        <dbReference type="SAM" id="Phobius"/>
    </source>
</evidence>
<keyword evidence="1" id="KW-0812">Transmembrane</keyword>
<feature type="domain" description="Aldehyde dehydrogenase" evidence="2">
    <location>
        <begin position="19"/>
        <end position="270"/>
    </location>
</feature>
<dbReference type="InterPro" id="IPR016162">
    <property type="entry name" value="Ald_DH_N"/>
</dbReference>
<dbReference type="PANTHER" id="PTHR43111:SF1">
    <property type="entry name" value="ALDEHYDE DEHYDROGENASE B-RELATED"/>
    <property type="match status" value="1"/>
</dbReference>
<dbReference type="InterPro" id="IPR016161">
    <property type="entry name" value="Ald_DH/histidinol_DH"/>
</dbReference>
<evidence type="ECO:0000313" key="3">
    <source>
        <dbReference type="EMBL" id="KAL1861355.1"/>
    </source>
</evidence>
<organism evidence="3 4">
    <name type="scientific">Phialemonium thermophilum</name>
    <dbReference type="NCBI Taxonomy" id="223376"/>
    <lineage>
        <taxon>Eukaryota</taxon>
        <taxon>Fungi</taxon>
        <taxon>Dikarya</taxon>
        <taxon>Ascomycota</taxon>
        <taxon>Pezizomycotina</taxon>
        <taxon>Sordariomycetes</taxon>
        <taxon>Sordariomycetidae</taxon>
        <taxon>Cephalothecales</taxon>
        <taxon>Cephalothecaceae</taxon>
        <taxon>Phialemonium</taxon>
    </lineage>
</organism>
<sequence length="485" mass="53008">MAKPFSRIRSAAVDGRLHNPYYRKVQLKRLHDKLVDSSAEIRTAISEDTGHQPAEALAEYWLALQCLADCYRSIDPERDLADEYRVARGQSWASAREPVGIVLIEPATHTFLFSLISALAPAIEGGNCVIVRREQTLLKTPQIVLGILEQSLDQDIIEVTSARSVADGDINHRHVRVLQNGSSQPHLANHLVSSPDARVVAVVERDANLRAAAELLVGARFGLRGQSPYAPDLVLVNEWVVADFLAAVAEFSERVVASSSNDPAPVSGSGTTDRFGERMKAQGHARVVFTKSQCLVLEVTDRASVRALPKLRERCLVVHAVTSMEDAIDVSNAQGRLAAAFVFTANPRAAKYMCQFLDAATSFVNQLPTSLLFHPIAPERVVVDVSRPSLYNRSLFTLPKPQYTESSARSQTLHGALTGRSPSQVARLEAEAVARLPDVKRLKDKPDIGFFDQGIITGGVLVLSALVSCGGLLAYYTRTRLQVLY</sequence>
<dbReference type="EMBL" id="JAZHXJ010000434">
    <property type="protein sequence ID" value="KAL1861355.1"/>
    <property type="molecule type" value="Genomic_DNA"/>
</dbReference>
<feature type="transmembrane region" description="Helical" evidence="1">
    <location>
        <begin position="455"/>
        <end position="476"/>
    </location>
</feature>
<dbReference type="InterPro" id="IPR015590">
    <property type="entry name" value="Aldehyde_DH_dom"/>
</dbReference>
<keyword evidence="4" id="KW-1185">Reference proteome</keyword>
<accession>A0ABR3WG68</accession>
<dbReference type="SUPFAM" id="SSF53720">
    <property type="entry name" value="ALDH-like"/>
    <property type="match status" value="1"/>
</dbReference>
<evidence type="ECO:0000259" key="2">
    <source>
        <dbReference type="Pfam" id="PF00171"/>
    </source>
</evidence>
<evidence type="ECO:0000313" key="4">
    <source>
        <dbReference type="Proteomes" id="UP001586593"/>
    </source>
</evidence>
<keyword evidence="1" id="KW-1133">Transmembrane helix</keyword>
<dbReference type="Gene3D" id="3.40.605.10">
    <property type="entry name" value="Aldehyde Dehydrogenase, Chain A, domain 1"/>
    <property type="match status" value="1"/>
</dbReference>
<dbReference type="Gene3D" id="3.40.309.10">
    <property type="entry name" value="Aldehyde Dehydrogenase, Chain A, domain 2"/>
    <property type="match status" value="1"/>
</dbReference>
<keyword evidence="1" id="KW-0472">Membrane</keyword>
<dbReference type="Pfam" id="PF00171">
    <property type="entry name" value="Aldedh"/>
    <property type="match status" value="1"/>
</dbReference>
<name>A0ABR3WG68_9PEZI</name>
<gene>
    <name evidence="3" type="ORF">VTK73DRAFT_7130</name>
</gene>
<protein>
    <recommendedName>
        <fullName evidence="2">Aldehyde dehydrogenase domain-containing protein</fullName>
    </recommendedName>
</protein>
<dbReference type="PANTHER" id="PTHR43111">
    <property type="entry name" value="ALDEHYDE DEHYDROGENASE B-RELATED"/>
    <property type="match status" value="1"/>
</dbReference>
<proteinExistence type="predicted"/>
<reference evidence="3 4" key="1">
    <citation type="journal article" date="2024" name="Commun. Biol.">
        <title>Comparative genomic analysis of thermophilic fungi reveals convergent evolutionary adaptations and gene losses.</title>
        <authorList>
            <person name="Steindorff A.S."/>
            <person name="Aguilar-Pontes M.V."/>
            <person name="Robinson A.J."/>
            <person name="Andreopoulos B."/>
            <person name="LaButti K."/>
            <person name="Kuo A."/>
            <person name="Mondo S."/>
            <person name="Riley R."/>
            <person name="Otillar R."/>
            <person name="Haridas S."/>
            <person name="Lipzen A."/>
            <person name="Grimwood J."/>
            <person name="Schmutz J."/>
            <person name="Clum A."/>
            <person name="Reid I.D."/>
            <person name="Moisan M.C."/>
            <person name="Butler G."/>
            <person name="Nguyen T.T.M."/>
            <person name="Dewar K."/>
            <person name="Conant G."/>
            <person name="Drula E."/>
            <person name="Henrissat B."/>
            <person name="Hansel C."/>
            <person name="Singer S."/>
            <person name="Hutchinson M.I."/>
            <person name="de Vries R.P."/>
            <person name="Natvig D.O."/>
            <person name="Powell A.J."/>
            <person name="Tsang A."/>
            <person name="Grigoriev I.V."/>
        </authorList>
    </citation>
    <scope>NUCLEOTIDE SEQUENCE [LARGE SCALE GENOMIC DNA]</scope>
    <source>
        <strain evidence="3 4">ATCC 24622</strain>
    </source>
</reference>